<sequence length="93" mass="10451">MFIHIGGEKIISTSELIAIFDLSIEKSSKISKSFVLHAQKEKNVEVIGEEECKSIVVTKTKVYYSPISSTTLKKRTSSLLVSDIEIFSNQRSR</sequence>
<reference evidence="1 2" key="1">
    <citation type="journal article" date="2007" name="Int. J. Syst. Evol. Microbiol.">
        <title>Paenibacillus ginsengarvi sp. nov., isolated from soil from ginseng cultivation.</title>
        <authorList>
            <person name="Yoon M.H."/>
            <person name="Ten L.N."/>
            <person name="Im W.T."/>
        </authorList>
    </citation>
    <scope>NUCLEOTIDE SEQUENCE [LARGE SCALE GENOMIC DNA]</scope>
    <source>
        <strain evidence="1 2">KCTC 13059</strain>
    </source>
</reference>
<name>A0A3B0CKU1_9BACL</name>
<evidence type="ECO:0000313" key="2">
    <source>
        <dbReference type="Proteomes" id="UP000282311"/>
    </source>
</evidence>
<dbReference type="InterPro" id="IPR007169">
    <property type="entry name" value="RemA-like"/>
</dbReference>
<dbReference type="Pfam" id="PF04025">
    <property type="entry name" value="RemA-like"/>
    <property type="match status" value="1"/>
</dbReference>
<dbReference type="EMBL" id="RBAH01000003">
    <property type="protein sequence ID" value="RKN86013.1"/>
    <property type="molecule type" value="Genomic_DNA"/>
</dbReference>
<comment type="caution">
    <text evidence="1">The sequence shown here is derived from an EMBL/GenBank/DDBJ whole genome shotgun (WGS) entry which is preliminary data.</text>
</comment>
<keyword evidence="2" id="KW-1185">Reference proteome</keyword>
<evidence type="ECO:0000313" key="1">
    <source>
        <dbReference type="EMBL" id="RKN86013.1"/>
    </source>
</evidence>
<dbReference type="NCBIfam" id="NF046065">
    <property type="entry name" value="MtxRegRemB"/>
    <property type="match status" value="1"/>
</dbReference>
<organism evidence="1 2">
    <name type="scientific">Paenibacillus ginsengarvi</name>
    <dbReference type="NCBI Taxonomy" id="400777"/>
    <lineage>
        <taxon>Bacteria</taxon>
        <taxon>Bacillati</taxon>
        <taxon>Bacillota</taxon>
        <taxon>Bacilli</taxon>
        <taxon>Bacillales</taxon>
        <taxon>Paenibacillaceae</taxon>
        <taxon>Paenibacillus</taxon>
    </lineage>
</organism>
<gene>
    <name evidence="1" type="ORF">D7M11_06745</name>
</gene>
<dbReference type="Proteomes" id="UP000282311">
    <property type="component" value="Unassembled WGS sequence"/>
</dbReference>
<dbReference type="OrthoDB" id="9811390at2"/>
<dbReference type="RefSeq" id="WP_120746379.1">
    <property type="nucleotide sequence ID" value="NZ_RBAH01000003.1"/>
</dbReference>
<proteinExistence type="predicted"/>
<dbReference type="AlphaFoldDB" id="A0A3B0CKU1"/>
<accession>A0A3B0CKU1</accession>
<protein>
    <submittedName>
        <fullName evidence="1">DUF370 domain-containing protein</fullName>
    </submittedName>
</protein>